<organism evidence="2 3">
    <name type="scientific">Amaricoccus macauensis</name>
    <dbReference type="NCBI Taxonomy" id="57001"/>
    <lineage>
        <taxon>Bacteria</taxon>
        <taxon>Pseudomonadati</taxon>
        <taxon>Pseudomonadota</taxon>
        <taxon>Alphaproteobacteria</taxon>
        <taxon>Rhodobacterales</taxon>
        <taxon>Paracoccaceae</taxon>
        <taxon>Amaricoccus</taxon>
    </lineage>
</organism>
<evidence type="ECO:0000256" key="1">
    <source>
        <dbReference type="SAM" id="SignalP"/>
    </source>
</evidence>
<protein>
    <submittedName>
        <fullName evidence="2">Outer membrane lipoprotein SlyB</fullName>
    </submittedName>
</protein>
<comment type="caution">
    <text evidence="2">The sequence shown here is derived from an EMBL/GenBank/DDBJ whole genome shotgun (WGS) entry which is preliminary data.</text>
</comment>
<dbReference type="RefSeq" id="WP_184147290.1">
    <property type="nucleotide sequence ID" value="NZ_JACHFM010000001.1"/>
</dbReference>
<feature type="chain" id="PRO_5032959887" evidence="1">
    <location>
        <begin position="32"/>
        <end position="154"/>
    </location>
</feature>
<keyword evidence="1" id="KW-0732">Signal</keyword>
<dbReference type="EMBL" id="JACHFM010000001">
    <property type="protein sequence ID" value="MBB5220866.1"/>
    <property type="molecule type" value="Genomic_DNA"/>
</dbReference>
<evidence type="ECO:0000313" key="2">
    <source>
        <dbReference type="EMBL" id="MBB5220866.1"/>
    </source>
</evidence>
<keyword evidence="2" id="KW-0449">Lipoprotein</keyword>
<dbReference type="AlphaFoldDB" id="A0A840SLX2"/>
<name>A0A840SLX2_9RHOB</name>
<evidence type="ECO:0000313" key="3">
    <source>
        <dbReference type="Proteomes" id="UP000549457"/>
    </source>
</evidence>
<reference evidence="2 3" key="1">
    <citation type="submission" date="2020-08" db="EMBL/GenBank/DDBJ databases">
        <title>Genomic Encyclopedia of Type Strains, Phase IV (KMG-IV): sequencing the most valuable type-strain genomes for metagenomic binning, comparative biology and taxonomic classification.</title>
        <authorList>
            <person name="Goeker M."/>
        </authorList>
    </citation>
    <scope>NUCLEOTIDE SEQUENCE [LARGE SCALE GENOMIC DNA]</scope>
    <source>
        <strain evidence="2 3">DSM 101730</strain>
    </source>
</reference>
<dbReference type="PROSITE" id="PS51257">
    <property type="entry name" value="PROKAR_LIPOPROTEIN"/>
    <property type="match status" value="1"/>
</dbReference>
<keyword evidence="3" id="KW-1185">Reference proteome</keyword>
<dbReference type="Proteomes" id="UP000549457">
    <property type="component" value="Unassembled WGS sequence"/>
</dbReference>
<proteinExistence type="predicted"/>
<accession>A0A840SLX2</accession>
<gene>
    <name evidence="2" type="ORF">HNP73_000787</name>
</gene>
<sequence>MRMATLKGVTLAVLGAAALAACTQPSGNVVAANQAQTAQSVQFGTIISSRNVTVQGNQGAQAAGAVIGGIAGAALGQNIGGGTGRVLATGAGATAGAAAGLAAGKSGTGHQSIEWTVRLESGQTISVIQASPTFATGQRVQVIGGGSNTRLAAA</sequence>
<feature type="signal peptide" evidence="1">
    <location>
        <begin position="1"/>
        <end position="31"/>
    </location>
</feature>